<keyword evidence="4" id="KW-1003">Cell membrane</keyword>
<dbReference type="EMBL" id="CP111028">
    <property type="protein sequence ID" value="WAR31121.1"/>
    <property type="molecule type" value="Genomic_DNA"/>
</dbReference>
<proteinExistence type="inferred from homology"/>
<evidence type="ECO:0000256" key="5">
    <source>
        <dbReference type="ARBA" id="ARBA00022692"/>
    </source>
</evidence>
<evidence type="ECO:0000256" key="4">
    <source>
        <dbReference type="ARBA" id="ARBA00022475"/>
    </source>
</evidence>
<protein>
    <submittedName>
        <fullName evidence="13">SC5A6-like protein</fullName>
    </submittedName>
</protein>
<evidence type="ECO:0000256" key="11">
    <source>
        <dbReference type="RuleBase" id="RU362091"/>
    </source>
</evidence>
<feature type="transmembrane region" description="Helical" evidence="12">
    <location>
        <begin position="176"/>
        <end position="195"/>
    </location>
</feature>
<feature type="transmembrane region" description="Helical" evidence="12">
    <location>
        <begin position="232"/>
        <end position="252"/>
    </location>
</feature>
<feature type="transmembrane region" description="Helical" evidence="12">
    <location>
        <begin position="54"/>
        <end position="75"/>
    </location>
</feature>
<keyword evidence="10" id="KW-0739">Sodium transport</keyword>
<dbReference type="PROSITE" id="PS50283">
    <property type="entry name" value="NA_SOLUT_SYMP_3"/>
    <property type="match status" value="2"/>
</dbReference>
<gene>
    <name evidence="13" type="ORF">MAR_033663</name>
</gene>
<dbReference type="InterPro" id="IPR001734">
    <property type="entry name" value="Na/solute_symporter"/>
</dbReference>
<reference evidence="13" key="1">
    <citation type="submission" date="2022-11" db="EMBL/GenBank/DDBJ databases">
        <title>Centuries of genome instability and evolution in soft-shell clam transmissible cancer (bioRxiv).</title>
        <authorList>
            <person name="Hart S.F.M."/>
            <person name="Yonemitsu M.A."/>
            <person name="Giersch R.M."/>
            <person name="Beal B.F."/>
            <person name="Arriagada G."/>
            <person name="Davis B.W."/>
            <person name="Ostrander E.A."/>
            <person name="Goff S.P."/>
            <person name="Metzger M.J."/>
        </authorList>
    </citation>
    <scope>NUCLEOTIDE SEQUENCE</scope>
    <source>
        <strain evidence="13">MELC-2E11</strain>
        <tissue evidence="13">Siphon/mantle</tissue>
    </source>
</reference>
<evidence type="ECO:0000256" key="9">
    <source>
        <dbReference type="ARBA" id="ARBA00023136"/>
    </source>
</evidence>
<keyword evidence="6 12" id="KW-1133">Transmembrane helix</keyword>
<dbReference type="Gene3D" id="1.20.1730.10">
    <property type="entry name" value="Sodium/glucose cotransporter"/>
    <property type="match status" value="2"/>
</dbReference>
<organism evidence="13 14">
    <name type="scientific">Mya arenaria</name>
    <name type="common">Soft-shell clam</name>
    <dbReference type="NCBI Taxonomy" id="6604"/>
    <lineage>
        <taxon>Eukaryota</taxon>
        <taxon>Metazoa</taxon>
        <taxon>Spiralia</taxon>
        <taxon>Lophotrochozoa</taxon>
        <taxon>Mollusca</taxon>
        <taxon>Bivalvia</taxon>
        <taxon>Autobranchia</taxon>
        <taxon>Heteroconchia</taxon>
        <taxon>Euheterodonta</taxon>
        <taxon>Imparidentia</taxon>
        <taxon>Neoheterodontei</taxon>
        <taxon>Myida</taxon>
        <taxon>Myoidea</taxon>
        <taxon>Myidae</taxon>
        <taxon>Mya</taxon>
    </lineage>
</organism>
<evidence type="ECO:0000256" key="3">
    <source>
        <dbReference type="ARBA" id="ARBA00022448"/>
    </source>
</evidence>
<dbReference type="Proteomes" id="UP001164746">
    <property type="component" value="Chromosome 17"/>
</dbReference>
<evidence type="ECO:0000313" key="13">
    <source>
        <dbReference type="EMBL" id="WAR31121.1"/>
    </source>
</evidence>
<dbReference type="Pfam" id="PF00474">
    <property type="entry name" value="SSF"/>
    <property type="match status" value="2"/>
</dbReference>
<dbReference type="InterPro" id="IPR051163">
    <property type="entry name" value="Sodium:Solute_Symporter_SSF"/>
</dbReference>
<evidence type="ECO:0000256" key="7">
    <source>
        <dbReference type="ARBA" id="ARBA00023053"/>
    </source>
</evidence>
<dbReference type="InterPro" id="IPR038377">
    <property type="entry name" value="Na/Glc_symporter_sf"/>
</dbReference>
<evidence type="ECO:0000256" key="2">
    <source>
        <dbReference type="ARBA" id="ARBA00006434"/>
    </source>
</evidence>
<keyword evidence="3" id="KW-0813">Transport</keyword>
<evidence type="ECO:0000313" key="14">
    <source>
        <dbReference type="Proteomes" id="UP001164746"/>
    </source>
</evidence>
<evidence type="ECO:0000256" key="1">
    <source>
        <dbReference type="ARBA" id="ARBA00004651"/>
    </source>
</evidence>
<keyword evidence="8" id="KW-0406">Ion transport</keyword>
<name>A0ABY7GIS4_MYAAR</name>
<evidence type="ECO:0000256" key="6">
    <source>
        <dbReference type="ARBA" id="ARBA00022989"/>
    </source>
</evidence>
<feature type="transmembrane region" description="Helical" evidence="12">
    <location>
        <begin position="129"/>
        <end position="155"/>
    </location>
</feature>
<comment type="subcellular location">
    <subcellularLocation>
        <location evidence="1">Cell membrane</location>
        <topology evidence="1">Multi-pass membrane protein</topology>
    </subcellularLocation>
</comment>
<comment type="similarity">
    <text evidence="2 11">Belongs to the sodium:solute symporter (SSF) (TC 2.A.21) family.</text>
</comment>
<sequence length="271" mass="30201">MDKRKQNTSPEDYYLAGRKSKLLPVMFSYIVTFQSSILYLGFPAEGYIYGPMYSFYGLSKFITLLFTAFFIVPVFHPLKLTSIYEYLNLRYGDNVLRILAMTFGVVYQVFYMSTVTYGTCVALEVVMGIPYWITIVLYTSVTSVYTSIGGIKAVIWADVFQFPDMTTEFSTKISRIVTLVFGVFALLVSFLLTSLPGSVIALFQRCVACMDGPTCAIFLLSAMFKRATTKGVLLGALCGSAVALWLNLGQLYSNLPKDPPLPPGPTFFIDC</sequence>
<keyword evidence="5 12" id="KW-0812">Transmembrane</keyword>
<evidence type="ECO:0000256" key="10">
    <source>
        <dbReference type="ARBA" id="ARBA00023201"/>
    </source>
</evidence>
<evidence type="ECO:0000256" key="12">
    <source>
        <dbReference type="SAM" id="Phobius"/>
    </source>
</evidence>
<dbReference type="PANTHER" id="PTHR42985">
    <property type="entry name" value="SODIUM-COUPLED MONOCARBOXYLATE TRANSPORTER"/>
    <property type="match status" value="1"/>
</dbReference>
<keyword evidence="9 12" id="KW-0472">Membrane</keyword>
<keyword evidence="7" id="KW-0915">Sodium</keyword>
<dbReference type="PANTHER" id="PTHR42985:SF40">
    <property type="entry name" value="LD47995P-RELATED"/>
    <property type="match status" value="1"/>
</dbReference>
<feature type="transmembrane region" description="Helical" evidence="12">
    <location>
        <begin position="21"/>
        <end position="42"/>
    </location>
</feature>
<feature type="transmembrane region" description="Helical" evidence="12">
    <location>
        <begin position="95"/>
        <end position="117"/>
    </location>
</feature>
<evidence type="ECO:0000256" key="8">
    <source>
        <dbReference type="ARBA" id="ARBA00023065"/>
    </source>
</evidence>
<accession>A0ABY7GIS4</accession>
<feature type="transmembrane region" description="Helical" evidence="12">
    <location>
        <begin position="201"/>
        <end position="220"/>
    </location>
</feature>
<keyword evidence="14" id="KW-1185">Reference proteome</keyword>